<evidence type="ECO:0000313" key="4">
    <source>
        <dbReference type="EMBL" id="GEU32658.1"/>
    </source>
</evidence>
<dbReference type="InterPro" id="IPR001606">
    <property type="entry name" value="ARID_dom"/>
</dbReference>
<dbReference type="SMART" id="SM00343">
    <property type="entry name" value="ZnF_C2HC"/>
    <property type="match status" value="3"/>
</dbReference>
<dbReference type="PROSITE" id="PS50158">
    <property type="entry name" value="ZF_CCHC"/>
    <property type="match status" value="3"/>
</dbReference>
<dbReference type="PROSITE" id="PS51011">
    <property type="entry name" value="ARID"/>
    <property type="match status" value="1"/>
</dbReference>
<dbReference type="CDD" id="cd16100">
    <property type="entry name" value="ARID"/>
    <property type="match status" value="1"/>
</dbReference>
<keyword evidence="1" id="KW-0863">Zinc-finger</keyword>
<evidence type="ECO:0000256" key="1">
    <source>
        <dbReference type="PROSITE-ProRule" id="PRU00047"/>
    </source>
</evidence>
<dbReference type="InterPro" id="IPR036875">
    <property type="entry name" value="Znf_CCHC_sf"/>
</dbReference>
<keyword evidence="4" id="KW-0238">DNA-binding</keyword>
<dbReference type="InterPro" id="IPR036431">
    <property type="entry name" value="ARID_dom_sf"/>
</dbReference>
<keyword evidence="1" id="KW-0862">Zinc</keyword>
<keyword evidence="1" id="KW-0479">Metal-binding</keyword>
<gene>
    <name evidence="4" type="ORF">Tci_004636</name>
</gene>
<dbReference type="InterPro" id="IPR001878">
    <property type="entry name" value="Znf_CCHC"/>
</dbReference>
<reference evidence="4" key="1">
    <citation type="journal article" date="2019" name="Sci. Rep.">
        <title>Draft genome of Tanacetum cinerariifolium, the natural source of mosquito coil.</title>
        <authorList>
            <person name="Yamashiro T."/>
            <person name="Shiraishi A."/>
            <person name="Satake H."/>
            <person name="Nakayama K."/>
        </authorList>
    </citation>
    <scope>NUCLEOTIDE SEQUENCE</scope>
</reference>
<name>A0A6L2J6M7_TANCI</name>
<evidence type="ECO:0000259" key="3">
    <source>
        <dbReference type="PROSITE" id="PS51011"/>
    </source>
</evidence>
<dbReference type="SUPFAM" id="SSF46774">
    <property type="entry name" value="ARID-like"/>
    <property type="match status" value="1"/>
</dbReference>
<accession>A0A6L2J6M7</accession>
<feature type="domain" description="CCHC-type" evidence="2">
    <location>
        <begin position="95"/>
        <end position="109"/>
    </location>
</feature>
<dbReference type="Gene3D" id="1.10.150.60">
    <property type="entry name" value="ARID DNA-binding domain"/>
    <property type="match status" value="1"/>
</dbReference>
<feature type="domain" description="CCHC-type" evidence="2">
    <location>
        <begin position="452"/>
        <end position="467"/>
    </location>
</feature>
<dbReference type="AlphaFoldDB" id="A0A6L2J6M7"/>
<comment type="caution">
    <text evidence="4">The sequence shown here is derived from an EMBL/GenBank/DDBJ whole genome shotgun (WGS) entry which is preliminary data.</text>
</comment>
<dbReference type="Pfam" id="PF00098">
    <property type="entry name" value="zf-CCHC"/>
    <property type="match status" value="1"/>
</dbReference>
<sequence length="506" mass="59110">MVNTNTILEAKWRDRTKHKGHNQQWYQSKIHGKPPRKASQIEFVQRQIKREKENSIGRCIRQISRDCKNMLRKKIEEIEVYNSSISQDKYKQYNCFYCNQKGHVFKTCPTKTRDEALYAQRHTIEIAEVNNTTQAKISQNKNMVLCFKCQEYGHFANKCPSKKHEASSKEHGQPKVSIKYPESIYFKTRGIIKGTYNGEVLIKDGNKGYLIPGVHDAPEITLNILSIDLLKQQGFEIIFEENGCTLQCMFKNQQGQNLDIDKMRQRHNDFLDDYFESLDKERIDREGEEPRNRFDKVLKWFYNHYLKRPLPRAIPPIIHGILIHLFDLYKLIDCMGGYLSVQFGQEFGALAEILGLTRSDGEEIRKCYITYLDVFTSYYKTARAPDDPTKEEEEDSESIESYQWNGGKTCAPIVVEKGKKKLEHFGIKLEKEKDCKEQHSAYYGKDKSQITCYKCHDLGHYVFDCQRKDKNKDQTKYSSYKETSTSRLSNKGDTHSITSDDFAIIT</sequence>
<dbReference type="Gene3D" id="4.10.60.10">
    <property type="entry name" value="Zinc finger, CCHC-type"/>
    <property type="match status" value="3"/>
</dbReference>
<organism evidence="4">
    <name type="scientific">Tanacetum cinerariifolium</name>
    <name type="common">Dalmatian daisy</name>
    <name type="synonym">Chrysanthemum cinerariifolium</name>
    <dbReference type="NCBI Taxonomy" id="118510"/>
    <lineage>
        <taxon>Eukaryota</taxon>
        <taxon>Viridiplantae</taxon>
        <taxon>Streptophyta</taxon>
        <taxon>Embryophyta</taxon>
        <taxon>Tracheophyta</taxon>
        <taxon>Spermatophyta</taxon>
        <taxon>Magnoliopsida</taxon>
        <taxon>eudicotyledons</taxon>
        <taxon>Gunneridae</taxon>
        <taxon>Pentapetalae</taxon>
        <taxon>asterids</taxon>
        <taxon>campanulids</taxon>
        <taxon>Asterales</taxon>
        <taxon>Asteraceae</taxon>
        <taxon>Asteroideae</taxon>
        <taxon>Anthemideae</taxon>
        <taxon>Anthemidinae</taxon>
        <taxon>Tanacetum</taxon>
    </lineage>
</organism>
<dbReference type="GO" id="GO:0008270">
    <property type="term" value="F:zinc ion binding"/>
    <property type="evidence" value="ECO:0007669"/>
    <property type="project" value="UniProtKB-KW"/>
</dbReference>
<proteinExistence type="predicted"/>
<dbReference type="Pfam" id="PF01388">
    <property type="entry name" value="ARID"/>
    <property type="match status" value="1"/>
</dbReference>
<protein>
    <submittedName>
        <fullName evidence="4">ARID DNA-binding domain-containing protein</fullName>
    </submittedName>
</protein>
<dbReference type="EMBL" id="BKCJ010000379">
    <property type="protein sequence ID" value="GEU32658.1"/>
    <property type="molecule type" value="Genomic_DNA"/>
</dbReference>
<feature type="domain" description="ARID" evidence="3">
    <location>
        <begin position="288"/>
        <end position="380"/>
    </location>
</feature>
<feature type="domain" description="CCHC-type" evidence="2">
    <location>
        <begin position="146"/>
        <end position="161"/>
    </location>
</feature>
<dbReference type="SUPFAM" id="SSF57756">
    <property type="entry name" value="Retrovirus zinc finger-like domains"/>
    <property type="match status" value="3"/>
</dbReference>
<dbReference type="GO" id="GO:0003677">
    <property type="term" value="F:DNA binding"/>
    <property type="evidence" value="ECO:0007669"/>
    <property type="project" value="UniProtKB-KW"/>
</dbReference>
<evidence type="ECO:0000259" key="2">
    <source>
        <dbReference type="PROSITE" id="PS50158"/>
    </source>
</evidence>